<feature type="domain" description="GIY-YIG" evidence="1">
    <location>
        <begin position="176"/>
        <end position="272"/>
    </location>
</feature>
<sequence length="273" mass="31220">MMTLFSVLNLHLHLPDVAPELCKIHLAQSNNDSVLDHFYAGTFQSWQEGQTQKNFGQAYIISLIQLPQKNKWLFAGCFRSLSVSSEKINGYWKYETEELTECSELEGRLIIDFQRTGRASYLRAENWAEQLTVAEFKAQRMSVQEFPGYNQTSISKSTLDIIISQQIQSWRGALSNIAGIYLITDTNTGKLYVGSATGSEGIWQRWSDYSVNVHGGNKDLKEALKLNGSDYSRHFQYSILEIADTHASDQDILTRESYWKQVLRTREFGYNAN</sequence>
<dbReference type="InterPro" id="IPR035901">
    <property type="entry name" value="GIY-YIG_endonuc_sf"/>
</dbReference>
<dbReference type="CDD" id="cd10446">
    <property type="entry name" value="GIY-YIG_unchar_1"/>
    <property type="match status" value="1"/>
</dbReference>
<dbReference type="SUPFAM" id="SSF82771">
    <property type="entry name" value="GIY-YIG endonuclease"/>
    <property type="match status" value="1"/>
</dbReference>
<evidence type="ECO:0000313" key="3">
    <source>
        <dbReference type="Proteomes" id="UP001214250"/>
    </source>
</evidence>
<gene>
    <name evidence="2" type="ORF">PQO03_06715</name>
</gene>
<dbReference type="Gene3D" id="3.40.1440.10">
    <property type="entry name" value="GIY-YIG endonuclease"/>
    <property type="match status" value="1"/>
</dbReference>
<accession>A0ABY7VQC5</accession>
<reference evidence="2 3" key="1">
    <citation type="submission" date="2023-02" db="EMBL/GenBank/DDBJ databases">
        <title>Genome sequence of Lentisphaera profundi SAORIC-696.</title>
        <authorList>
            <person name="Kim e."/>
            <person name="Cho J.-C."/>
            <person name="Choi A."/>
            <person name="Kang I."/>
        </authorList>
    </citation>
    <scope>NUCLEOTIDE SEQUENCE [LARGE SCALE GENOMIC DNA]</scope>
    <source>
        <strain evidence="2 3">SAORIC-696</strain>
    </source>
</reference>
<evidence type="ECO:0000313" key="2">
    <source>
        <dbReference type="EMBL" id="WDE95408.1"/>
    </source>
</evidence>
<proteinExistence type="predicted"/>
<dbReference type="EMBL" id="CP117811">
    <property type="protein sequence ID" value="WDE95408.1"/>
    <property type="molecule type" value="Genomic_DNA"/>
</dbReference>
<dbReference type="InterPro" id="IPR000305">
    <property type="entry name" value="GIY-YIG_endonuc"/>
</dbReference>
<organism evidence="2 3">
    <name type="scientific">Lentisphaera profundi</name>
    <dbReference type="NCBI Taxonomy" id="1658616"/>
    <lineage>
        <taxon>Bacteria</taxon>
        <taxon>Pseudomonadati</taxon>
        <taxon>Lentisphaerota</taxon>
        <taxon>Lentisphaeria</taxon>
        <taxon>Lentisphaerales</taxon>
        <taxon>Lentisphaeraceae</taxon>
        <taxon>Lentisphaera</taxon>
    </lineage>
</organism>
<dbReference type="Pfam" id="PF01541">
    <property type="entry name" value="GIY-YIG"/>
    <property type="match status" value="1"/>
</dbReference>
<evidence type="ECO:0000259" key="1">
    <source>
        <dbReference type="PROSITE" id="PS50164"/>
    </source>
</evidence>
<protein>
    <submittedName>
        <fullName evidence="2">GIY-YIG nuclease family protein</fullName>
    </submittedName>
</protein>
<name>A0ABY7VQC5_9BACT</name>
<dbReference type="RefSeq" id="WP_274148939.1">
    <property type="nucleotide sequence ID" value="NZ_CP117811.1"/>
</dbReference>
<dbReference type="Proteomes" id="UP001214250">
    <property type="component" value="Chromosome 1"/>
</dbReference>
<dbReference type="PROSITE" id="PS50164">
    <property type="entry name" value="GIY_YIG"/>
    <property type="match status" value="1"/>
</dbReference>
<keyword evidence="3" id="KW-1185">Reference proteome</keyword>